<evidence type="ECO:0000313" key="2">
    <source>
        <dbReference type="Proteomes" id="UP000177583"/>
    </source>
</evidence>
<reference evidence="1 2" key="1">
    <citation type="journal article" date="2016" name="Nat. Commun.">
        <title>Thousands of microbial genomes shed light on interconnected biogeochemical processes in an aquifer system.</title>
        <authorList>
            <person name="Anantharaman K."/>
            <person name="Brown C.T."/>
            <person name="Hug L.A."/>
            <person name="Sharon I."/>
            <person name="Castelle C.J."/>
            <person name="Probst A.J."/>
            <person name="Thomas B.C."/>
            <person name="Singh A."/>
            <person name="Wilkins M.J."/>
            <person name="Karaoz U."/>
            <person name="Brodie E.L."/>
            <person name="Williams K.H."/>
            <person name="Hubbard S.S."/>
            <person name="Banfield J.F."/>
        </authorList>
    </citation>
    <scope>NUCLEOTIDE SEQUENCE [LARGE SCALE GENOMIC DNA]</scope>
</reference>
<accession>A0A1F6H116</accession>
<organism evidence="1 2">
    <name type="scientific">Candidatus Lambdaproteobacteria bacterium RIFOXYD2_FULL_56_26</name>
    <dbReference type="NCBI Taxonomy" id="1817773"/>
    <lineage>
        <taxon>Bacteria</taxon>
        <taxon>Pseudomonadati</taxon>
        <taxon>Pseudomonadota</taxon>
        <taxon>Candidatus Lambdaproteobacteria</taxon>
    </lineage>
</organism>
<proteinExistence type="predicted"/>
<evidence type="ECO:0000313" key="1">
    <source>
        <dbReference type="EMBL" id="OGH04088.1"/>
    </source>
</evidence>
<dbReference type="Proteomes" id="UP000177583">
    <property type="component" value="Unassembled WGS sequence"/>
</dbReference>
<name>A0A1F6H116_9PROT</name>
<comment type="caution">
    <text evidence="1">The sequence shown here is derived from an EMBL/GenBank/DDBJ whole genome shotgun (WGS) entry which is preliminary data.</text>
</comment>
<gene>
    <name evidence="1" type="ORF">A2557_14110</name>
</gene>
<sequence length="214" mass="25188">MSEILKDPQGALKTILEGCRHFYLWLHPVDLDQVKQRGRELKNDRIAFTHTLLLAGGHLVAKILKADQQTWESFANFVLELAHEREESLRADSFAVVDFFEQIKKLTEDDRYWVLDPNRPNQELFRLNHSKNPEILALSMPEIEAAFKEAGWFFDKEKLYLELKQSKEFKLIKESHNIKDRIKDNGSTLRAWCFEIPGDEIFKRNLGTRTKKQF</sequence>
<dbReference type="AlphaFoldDB" id="A0A1F6H116"/>
<protein>
    <submittedName>
        <fullName evidence="1">Uncharacterized protein</fullName>
    </submittedName>
</protein>
<dbReference type="EMBL" id="MFNF01000007">
    <property type="protein sequence ID" value="OGH04088.1"/>
    <property type="molecule type" value="Genomic_DNA"/>
</dbReference>